<dbReference type="OrthoDB" id="567985at2759"/>
<dbReference type="Pfam" id="PF09353">
    <property type="entry name" value="DUF1995"/>
    <property type="match status" value="1"/>
</dbReference>
<dbReference type="PROSITE" id="PS50800">
    <property type="entry name" value="SAP"/>
    <property type="match status" value="1"/>
</dbReference>
<name>A0A0U9HK80_KLENI</name>
<dbReference type="OMA" id="DWHVYLM"/>
<accession>A0A0U9HK80</accession>
<dbReference type="InterPro" id="IPR003034">
    <property type="entry name" value="SAP_dom"/>
</dbReference>
<dbReference type="InterPro" id="IPR053021">
    <property type="entry name" value="Chloroplast_ADK"/>
</dbReference>
<evidence type="ECO:0000313" key="3">
    <source>
        <dbReference type="Proteomes" id="UP000054558"/>
    </source>
</evidence>
<dbReference type="InterPro" id="IPR018962">
    <property type="entry name" value="DUF1995"/>
</dbReference>
<feature type="domain" description="SAP" evidence="1">
    <location>
        <begin position="334"/>
        <end position="368"/>
    </location>
</feature>
<reference evidence="2 3" key="1">
    <citation type="journal article" date="2014" name="Nat. Commun.">
        <title>Klebsormidium flaccidum genome reveals primary factors for plant terrestrial adaptation.</title>
        <authorList>
            <person name="Hori K."/>
            <person name="Maruyama F."/>
            <person name="Fujisawa T."/>
            <person name="Togashi T."/>
            <person name="Yamamoto N."/>
            <person name="Seo M."/>
            <person name="Sato S."/>
            <person name="Yamada T."/>
            <person name="Mori H."/>
            <person name="Tajima N."/>
            <person name="Moriyama T."/>
            <person name="Ikeuchi M."/>
            <person name="Watanabe M."/>
            <person name="Wada H."/>
            <person name="Kobayashi K."/>
            <person name="Saito M."/>
            <person name="Masuda T."/>
            <person name="Sasaki-Sekimoto Y."/>
            <person name="Mashiguchi K."/>
            <person name="Awai K."/>
            <person name="Shimojima M."/>
            <person name="Masuda S."/>
            <person name="Iwai M."/>
            <person name="Nobusawa T."/>
            <person name="Narise T."/>
            <person name="Kondo S."/>
            <person name="Saito H."/>
            <person name="Sato R."/>
            <person name="Murakawa M."/>
            <person name="Ihara Y."/>
            <person name="Oshima-Yamada Y."/>
            <person name="Ohtaka K."/>
            <person name="Satoh M."/>
            <person name="Sonobe K."/>
            <person name="Ishii M."/>
            <person name="Ohtani R."/>
            <person name="Kanamori-Sato M."/>
            <person name="Honoki R."/>
            <person name="Miyazaki D."/>
            <person name="Mochizuki H."/>
            <person name="Umetsu J."/>
            <person name="Higashi K."/>
            <person name="Shibata D."/>
            <person name="Kamiya Y."/>
            <person name="Sato N."/>
            <person name="Nakamura Y."/>
            <person name="Tabata S."/>
            <person name="Ida S."/>
            <person name="Kurokawa K."/>
            <person name="Ohta H."/>
        </authorList>
    </citation>
    <scope>NUCLEOTIDE SEQUENCE [LARGE SCALE GENOMIC DNA]</scope>
    <source>
        <strain evidence="2 3">NIES-2285</strain>
    </source>
</reference>
<dbReference type="Proteomes" id="UP000054558">
    <property type="component" value="Unassembled WGS sequence"/>
</dbReference>
<dbReference type="PANTHER" id="PTHR35509">
    <property type="entry name" value="DOMAIN PROTEIN, PUTATIVE (DUF1995)-RELATED"/>
    <property type="match status" value="1"/>
</dbReference>
<evidence type="ECO:0000313" key="2">
    <source>
        <dbReference type="EMBL" id="GAQ83847.1"/>
    </source>
</evidence>
<organism evidence="2 3">
    <name type="scientific">Klebsormidium nitens</name>
    <name type="common">Green alga</name>
    <name type="synonym">Ulothrix nitens</name>
    <dbReference type="NCBI Taxonomy" id="105231"/>
    <lineage>
        <taxon>Eukaryota</taxon>
        <taxon>Viridiplantae</taxon>
        <taxon>Streptophyta</taxon>
        <taxon>Klebsormidiophyceae</taxon>
        <taxon>Klebsormidiales</taxon>
        <taxon>Klebsormidiaceae</taxon>
        <taxon>Klebsormidium</taxon>
    </lineage>
</organism>
<dbReference type="EMBL" id="DF237113">
    <property type="protein sequence ID" value="GAQ83847.1"/>
    <property type="molecule type" value="Genomic_DNA"/>
</dbReference>
<evidence type="ECO:0000259" key="1">
    <source>
        <dbReference type="PROSITE" id="PS50800"/>
    </source>
</evidence>
<keyword evidence="3" id="KW-1185">Reference proteome</keyword>
<dbReference type="AlphaFoldDB" id="A0A0U9HK80"/>
<gene>
    <name evidence="2" type="ORF">KFL_001640220</name>
</gene>
<dbReference type="PANTHER" id="PTHR35509:SF5">
    <property type="entry name" value="SAP DOMAIN-CONTAINING PROTEIN"/>
    <property type="match status" value="1"/>
</dbReference>
<sequence length="375" mass="41534">MLVPFTRSKSLAKSHIQRFPSSYPLTSTLSLDNLEVVAFVPGTRRPSQQAQCKRRCQCFASAAQATALTPPELPRTAEEQTALAKEALQRAEADGVKRQRMQLLLPIDARASNFLDTEPRDYPCSMKEEFEVAVKVASKILQVGGSEVRFRKIGERDQEMDPVGLVSTADKRLAAVVYPIAETLKQIQELAGNSPNATLALVNPQWNNSGQIVSDFGIGPWKRKAEEFLDTFRPTFELAEQRIGEASNIASTQGGVVRLLRAYPHDWQVFLMSYDGNNECVATYEERPSYAELERLLQEVRKTRPATLSALSTSAPPPPPLARSVAGPFTDDEIDGMDKSELRRALTALGLPTAGRLAVMQERVKDAQRKFGFVK</sequence>
<protein>
    <recommendedName>
        <fullName evidence="1">SAP domain-containing protein</fullName>
    </recommendedName>
</protein>
<proteinExistence type="predicted"/>